<dbReference type="InterPro" id="IPR004108">
    <property type="entry name" value="Fe_hydrogenase_lsu_C"/>
</dbReference>
<dbReference type="SUPFAM" id="SSF54862">
    <property type="entry name" value="4Fe-4S ferredoxins"/>
    <property type="match status" value="1"/>
</dbReference>
<organism evidence="2 3">
    <name type="scientific">Desulfosporosinus nitroreducens</name>
    <dbReference type="NCBI Taxonomy" id="2018668"/>
    <lineage>
        <taxon>Bacteria</taxon>
        <taxon>Bacillati</taxon>
        <taxon>Bacillota</taxon>
        <taxon>Clostridia</taxon>
        <taxon>Eubacteriales</taxon>
        <taxon>Desulfitobacteriaceae</taxon>
        <taxon>Desulfosporosinus</taxon>
    </lineage>
</organism>
<dbReference type="InterPro" id="IPR009016">
    <property type="entry name" value="Fe_hydrogenase"/>
</dbReference>
<reference evidence="2" key="1">
    <citation type="submission" date="2022-05" db="EMBL/GenBank/DDBJ databases">
        <title>Expanded diversity of anoxic marine methylotrophy in a Black Sea sulfate reducing microorganism.</title>
        <authorList>
            <person name="Fischer P.Q."/>
            <person name="Stams A.J.M."/>
            <person name="Villanueva L."/>
            <person name="Sousa D.Z."/>
        </authorList>
    </citation>
    <scope>NUCLEOTIDE SEQUENCE</scope>
    <source>
        <strain evidence="2">P130</strain>
    </source>
</reference>
<dbReference type="Pfam" id="PF02906">
    <property type="entry name" value="Fe_hyd_lg_C"/>
    <property type="match status" value="1"/>
</dbReference>
<name>A0ABT8QQ13_9FIRM</name>
<comment type="caution">
    <text evidence="2">The sequence shown here is derived from an EMBL/GenBank/DDBJ whole genome shotgun (WGS) entry which is preliminary data.</text>
</comment>
<evidence type="ECO:0000313" key="2">
    <source>
        <dbReference type="EMBL" id="MDO0822674.1"/>
    </source>
</evidence>
<dbReference type="InterPro" id="IPR050340">
    <property type="entry name" value="Cytosolic_Fe-S_CAF"/>
</dbReference>
<dbReference type="SUPFAM" id="SSF53920">
    <property type="entry name" value="Fe-only hydrogenase"/>
    <property type="match status" value="1"/>
</dbReference>
<dbReference type="PANTHER" id="PTHR11615">
    <property type="entry name" value="NITRATE, FORMATE, IRON DEHYDROGENASE"/>
    <property type="match status" value="1"/>
</dbReference>
<keyword evidence="3" id="KW-1185">Reference proteome</keyword>
<protein>
    <submittedName>
        <fullName evidence="2">Iron hydrogenase</fullName>
    </submittedName>
</protein>
<dbReference type="InterPro" id="IPR017896">
    <property type="entry name" value="4Fe4S_Fe-S-bd"/>
</dbReference>
<sequence>MIVNTYNEVFTRLVKASYNDNLEQEIKEIEASGNETTKKYIYYAMGNGDQDKVVFQINDCEGSCTGEKHNCETACIFNAIVRDMEGKVVIQDRNCVHCGHCIDSCSLNNLIDKKEFIPLIDLLRKKETPVYAIVAPAIIGQFGDRVTMGQLRAAFKHLGFYGMVEVALFADILSLKEALEFDRTVHTDEDFVLTSCCCPIWVGMVKRVYHTLIPHILPSVSPMVACGRGIKRLHPEAKVVFIGPCIAKKAEAKEQDIKDAVDAVLTFEEVNQIFEATGINPADMEDIPSGHSSTGGRIYARTAGVTKAISDTLDQLRPDKPIRIKAVQANGIQECKELLRSINSGDIQANFYEGMGCVGGCVGGPKALLKSELGTIHVNTYGLLAKAHTPLNNPYILELLNRLNIVDINSLLEGESAAIFQRDFNK</sequence>
<evidence type="ECO:0000313" key="3">
    <source>
        <dbReference type="Proteomes" id="UP001176021"/>
    </source>
</evidence>
<proteinExistence type="predicted"/>
<accession>A0ABT8QQ13</accession>
<feature type="domain" description="4Fe-4S ferredoxin-type" evidence="1">
    <location>
        <begin position="86"/>
        <end position="116"/>
    </location>
</feature>
<dbReference type="EMBL" id="JAMJEV010000005">
    <property type="protein sequence ID" value="MDO0822674.1"/>
    <property type="molecule type" value="Genomic_DNA"/>
</dbReference>
<gene>
    <name evidence="2" type="ORF">M8H41_07395</name>
</gene>
<dbReference type="PROSITE" id="PS51379">
    <property type="entry name" value="4FE4S_FER_2"/>
    <property type="match status" value="1"/>
</dbReference>
<dbReference type="Gene3D" id="3.30.70.20">
    <property type="match status" value="1"/>
</dbReference>
<evidence type="ECO:0000259" key="1">
    <source>
        <dbReference type="PROSITE" id="PS51379"/>
    </source>
</evidence>
<dbReference type="Proteomes" id="UP001176021">
    <property type="component" value="Unassembled WGS sequence"/>
</dbReference>
<dbReference type="Gene3D" id="3.40.950.10">
    <property type="entry name" value="Fe-only Hydrogenase (Larger Subunit), Chain L, domain 3"/>
    <property type="match status" value="1"/>
</dbReference>